<dbReference type="EMBL" id="BGZK01000207">
    <property type="protein sequence ID" value="GBP28481.1"/>
    <property type="molecule type" value="Genomic_DNA"/>
</dbReference>
<sequence length="132" mass="15282">MKTFLKGKSACKTSDSRWSPPTMDIHNPRGVICTLLAFWVLRRHLMEGERVLLQKKKKYDTSREKIDNVYDPNALSVRVAQNWFKRFQSSNFDDKAEPRSGRPVTDKVDAILKKVEQDRHLSSYNIAKKAGD</sequence>
<proteinExistence type="predicted"/>
<name>A0A4C1UPT7_EUMVA</name>
<accession>A0A4C1UPT7</accession>
<protein>
    <submittedName>
        <fullName evidence="1">Uncharacterized protein</fullName>
    </submittedName>
</protein>
<dbReference type="PANTHER" id="PTHR46060">
    <property type="entry name" value="MARINER MOS1 TRANSPOSASE-LIKE PROTEIN"/>
    <property type="match status" value="1"/>
</dbReference>
<dbReference type="Gene3D" id="1.10.10.1450">
    <property type="match status" value="1"/>
</dbReference>
<reference evidence="1 2" key="1">
    <citation type="journal article" date="2019" name="Commun. Biol.">
        <title>The bagworm genome reveals a unique fibroin gene that provides high tensile strength.</title>
        <authorList>
            <person name="Kono N."/>
            <person name="Nakamura H."/>
            <person name="Ohtoshi R."/>
            <person name="Tomita M."/>
            <person name="Numata K."/>
            <person name="Arakawa K."/>
        </authorList>
    </citation>
    <scope>NUCLEOTIDE SEQUENCE [LARGE SCALE GENOMIC DNA]</scope>
</reference>
<gene>
    <name evidence="1" type="ORF">EVAR_93428_1</name>
</gene>
<dbReference type="PANTHER" id="PTHR46060:SF1">
    <property type="entry name" value="MARINER MOS1 TRANSPOSASE-LIKE PROTEIN"/>
    <property type="match status" value="1"/>
</dbReference>
<dbReference type="OrthoDB" id="616263at2759"/>
<dbReference type="Proteomes" id="UP000299102">
    <property type="component" value="Unassembled WGS sequence"/>
</dbReference>
<organism evidence="1 2">
    <name type="scientific">Eumeta variegata</name>
    <name type="common">Bagworm moth</name>
    <name type="synonym">Eumeta japonica</name>
    <dbReference type="NCBI Taxonomy" id="151549"/>
    <lineage>
        <taxon>Eukaryota</taxon>
        <taxon>Metazoa</taxon>
        <taxon>Ecdysozoa</taxon>
        <taxon>Arthropoda</taxon>
        <taxon>Hexapoda</taxon>
        <taxon>Insecta</taxon>
        <taxon>Pterygota</taxon>
        <taxon>Neoptera</taxon>
        <taxon>Endopterygota</taxon>
        <taxon>Lepidoptera</taxon>
        <taxon>Glossata</taxon>
        <taxon>Ditrysia</taxon>
        <taxon>Tineoidea</taxon>
        <taxon>Psychidae</taxon>
        <taxon>Oiketicinae</taxon>
        <taxon>Eumeta</taxon>
    </lineage>
</organism>
<comment type="caution">
    <text evidence="1">The sequence shown here is derived from an EMBL/GenBank/DDBJ whole genome shotgun (WGS) entry which is preliminary data.</text>
</comment>
<keyword evidence="2" id="KW-1185">Reference proteome</keyword>
<evidence type="ECO:0000313" key="1">
    <source>
        <dbReference type="EMBL" id="GBP28481.1"/>
    </source>
</evidence>
<dbReference type="InterPro" id="IPR052709">
    <property type="entry name" value="Transposase-MT_Hybrid"/>
</dbReference>
<dbReference type="AlphaFoldDB" id="A0A4C1UPT7"/>
<evidence type="ECO:0000313" key="2">
    <source>
        <dbReference type="Proteomes" id="UP000299102"/>
    </source>
</evidence>